<gene>
    <name evidence="2" type="ORF">O3G_MSEX012901</name>
</gene>
<feature type="compositionally biased region" description="Basic and acidic residues" evidence="1">
    <location>
        <begin position="880"/>
        <end position="893"/>
    </location>
</feature>
<feature type="region of interest" description="Disordered" evidence="1">
    <location>
        <begin position="260"/>
        <end position="302"/>
    </location>
</feature>
<dbReference type="OrthoDB" id="7490880at2759"/>
<feature type="compositionally biased region" description="Basic and acidic residues" evidence="1">
    <location>
        <begin position="815"/>
        <end position="825"/>
    </location>
</feature>
<feature type="compositionally biased region" description="Acidic residues" evidence="1">
    <location>
        <begin position="980"/>
        <end position="1009"/>
    </location>
</feature>
<dbReference type="EMBL" id="JH668784">
    <property type="protein sequence ID" value="KAG6461859.1"/>
    <property type="molecule type" value="Genomic_DNA"/>
</dbReference>
<feature type="compositionally biased region" description="Acidic residues" evidence="1">
    <location>
        <begin position="854"/>
        <end position="879"/>
    </location>
</feature>
<feature type="region of interest" description="Disordered" evidence="1">
    <location>
        <begin position="719"/>
        <end position="1111"/>
    </location>
</feature>
<feature type="compositionally biased region" description="Acidic residues" evidence="1">
    <location>
        <begin position="826"/>
        <end position="837"/>
    </location>
</feature>
<feature type="compositionally biased region" description="Basic and acidic residues" evidence="1">
    <location>
        <begin position="760"/>
        <end position="775"/>
    </location>
</feature>
<feature type="compositionally biased region" description="Low complexity" evidence="1">
    <location>
        <begin position="407"/>
        <end position="424"/>
    </location>
</feature>
<proteinExistence type="predicted"/>
<comment type="caution">
    <text evidence="2">The sequence shown here is derived from an EMBL/GenBank/DDBJ whole genome shotgun (WGS) entry which is preliminary data.</text>
</comment>
<feature type="compositionally biased region" description="Acidic residues" evidence="1">
    <location>
        <begin position="918"/>
        <end position="951"/>
    </location>
</feature>
<feature type="region of interest" description="Disordered" evidence="1">
    <location>
        <begin position="406"/>
        <end position="469"/>
    </location>
</feature>
<feature type="compositionally biased region" description="Polar residues" evidence="1">
    <location>
        <begin position="432"/>
        <end position="442"/>
    </location>
</feature>
<feature type="region of interest" description="Disordered" evidence="1">
    <location>
        <begin position="507"/>
        <end position="544"/>
    </location>
</feature>
<evidence type="ECO:0000313" key="3">
    <source>
        <dbReference type="Proteomes" id="UP000791440"/>
    </source>
</evidence>
<feature type="compositionally biased region" description="Polar residues" evidence="1">
    <location>
        <begin position="507"/>
        <end position="520"/>
    </location>
</feature>
<feature type="compositionally biased region" description="Basic and acidic residues" evidence="1">
    <location>
        <begin position="903"/>
        <end position="917"/>
    </location>
</feature>
<feature type="compositionally biased region" description="Basic and acidic residues" evidence="1">
    <location>
        <begin position="838"/>
        <end position="853"/>
    </location>
</feature>
<feature type="region of interest" description="Disordered" evidence="1">
    <location>
        <begin position="315"/>
        <end position="375"/>
    </location>
</feature>
<dbReference type="Proteomes" id="UP000791440">
    <property type="component" value="Unassembled WGS sequence"/>
</dbReference>
<feature type="region of interest" description="Disordered" evidence="1">
    <location>
        <begin position="1131"/>
        <end position="1162"/>
    </location>
</feature>
<feature type="compositionally biased region" description="Polar residues" evidence="1">
    <location>
        <begin position="745"/>
        <end position="759"/>
    </location>
</feature>
<feature type="region of interest" description="Disordered" evidence="1">
    <location>
        <begin position="1"/>
        <end position="42"/>
    </location>
</feature>
<feature type="compositionally biased region" description="Basic and acidic residues" evidence="1">
    <location>
        <begin position="720"/>
        <end position="735"/>
    </location>
</feature>
<evidence type="ECO:0000313" key="2">
    <source>
        <dbReference type="EMBL" id="KAG6461859.1"/>
    </source>
</evidence>
<name>A0A921ZR22_MANSE</name>
<accession>A0A921ZR22</accession>
<protein>
    <submittedName>
        <fullName evidence="2">Uncharacterized protein</fullName>
    </submittedName>
</protein>
<feature type="compositionally biased region" description="Low complexity" evidence="1">
    <location>
        <begin position="354"/>
        <end position="369"/>
    </location>
</feature>
<sequence>MPKSKIPSPARSHGAAVTPRRYKSRGPRSVGSPARSDVSGRLTSVINMHKTSFVLSPMPTRRSVLADNTDIEEPKRRSWWRQLGENSRDVMEVIESNKVSAETDNVEELIEMEVLSQEKEDYHLDLPESSGSESIHSIVMPQRKLFKLKENDAPKMFGQIVGNRETLPKLHKSSVGHDKSIKVGPRELFQNNKQRTKPIFPAALLDISLNKTVSDKTKENLMEPPKNQVRNIFGNHAPTKRRNMFAEFVVSESEDEIPEIQPKVFSFPKKSDPKRRGSSTSRGMREPSPASSITTDMEMDDWKQLPSSTMVAEQLEEAMSRTPVKRARLSKLSEAKESDTGTNSNATGDKTKQSNKSISSKNKSKNSSTIKDKSLELNNSMTTKHAARNMQNNFIVDNITHEASFTSKNMSNNKSKSSNSSLNKRNSKKAEQSLSADNNKSQISEKSKQNISNSKKRLHTDGSQLVEQDNNLENVIEQDENNAEIDENEENNFTLEYESDEQQGTVAQNVENKSAKNKTVTLKKDSDKTHNAVASPEKQNTSVKQLHSISKKIVNETDESDIVKETEATLIDTNIIGANIIPVNVDASKTISDVCKANIDNRNNVVENNDMEFDEQDVNRFENKEVHEEMDIDEIDERIVKNKDIISISVKKSSTNEEVSNQNQSDYHNSKKILESQKANQTNVENKQVSIIKKLLNENDGKNESVEINAENSRVILNENNDKAEKDRQEIRVEESTEDFEELQNKTLYSNKTQELNISNKKDEDNSNRDIRNESQQEQNESNITKDKMDVEEEIENEATEHNESNAVEFNGSEMSEHDKNKVEEQNESETVEQDDNTAEKQNESEIEERNESKDEEQNDSEEIEQDESDAEEQNESEIIEQHESDSEEHNENEADAQNDSQILEHDISEEEQRSESEVEEQNENEANEQNESEPEEQNESEAEEQEESDAEEHIESEFEEQNESDAEEQIESELKEQNESDAEEQNESEGEDQNESEAEEENEGEEELRDQSQEASEDVIERTETPNLSGIKSPEAVLHDQTNRGDSFTAKGRNTSVRKSKSMIKPLNIRPSLAPPRDSIGFSDGTKNSTAEGSGWDSHRTTRKTLRQTFGRDFSPRKSLRALVMEKSAKRQTAYMDRRPDITSLPQANSTEFPEMSNRDYEETMESDHELSRRTRQATLEMCLEQIKTKNLERWERVGDQVRNMFKTSNKENVRFKEPRPMFETIRKTKPVKTKSKDKQLGLLMPLDYLPSELLKDMTYKPPKRFQPGNVSWITKRLYKFLETKLEPKYDYKARVRAEKLVETIYNFAKGLKRHQVAPIDAVEVLKHEMARLDIVKTHFEFYEFIKNYMPREIRIKVIPDIVNKIPMPKHGIFSEILLH</sequence>
<dbReference type="EMBL" id="JH668784">
    <property type="protein sequence ID" value="KAG6461858.1"/>
    <property type="molecule type" value="Genomic_DNA"/>
</dbReference>
<feature type="compositionally biased region" description="Acidic residues" evidence="1">
    <location>
        <begin position="958"/>
        <end position="972"/>
    </location>
</feature>
<keyword evidence="3" id="KW-1185">Reference proteome</keyword>
<reference evidence="2" key="1">
    <citation type="journal article" date="2016" name="Insect Biochem. Mol. Biol.">
        <title>Multifaceted biological insights from a draft genome sequence of the tobacco hornworm moth, Manduca sexta.</title>
        <authorList>
            <person name="Kanost M.R."/>
            <person name="Arrese E.L."/>
            <person name="Cao X."/>
            <person name="Chen Y.R."/>
            <person name="Chellapilla S."/>
            <person name="Goldsmith M.R."/>
            <person name="Grosse-Wilde E."/>
            <person name="Heckel D.G."/>
            <person name="Herndon N."/>
            <person name="Jiang H."/>
            <person name="Papanicolaou A."/>
            <person name="Qu J."/>
            <person name="Soulages J.L."/>
            <person name="Vogel H."/>
            <person name="Walters J."/>
            <person name="Waterhouse R.M."/>
            <person name="Ahn S.J."/>
            <person name="Almeida F.C."/>
            <person name="An C."/>
            <person name="Aqrawi P."/>
            <person name="Bretschneider A."/>
            <person name="Bryant W.B."/>
            <person name="Bucks S."/>
            <person name="Chao H."/>
            <person name="Chevignon G."/>
            <person name="Christen J.M."/>
            <person name="Clarke D.F."/>
            <person name="Dittmer N.T."/>
            <person name="Ferguson L.C.F."/>
            <person name="Garavelou S."/>
            <person name="Gordon K.H.J."/>
            <person name="Gunaratna R.T."/>
            <person name="Han Y."/>
            <person name="Hauser F."/>
            <person name="He Y."/>
            <person name="Heidel-Fischer H."/>
            <person name="Hirsh A."/>
            <person name="Hu Y."/>
            <person name="Jiang H."/>
            <person name="Kalra D."/>
            <person name="Klinner C."/>
            <person name="Konig C."/>
            <person name="Kovar C."/>
            <person name="Kroll A.R."/>
            <person name="Kuwar S.S."/>
            <person name="Lee S.L."/>
            <person name="Lehman R."/>
            <person name="Li K."/>
            <person name="Li Z."/>
            <person name="Liang H."/>
            <person name="Lovelace S."/>
            <person name="Lu Z."/>
            <person name="Mansfield J.H."/>
            <person name="McCulloch K.J."/>
            <person name="Mathew T."/>
            <person name="Morton B."/>
            <person name="Muzny D.M."/>
            <person name="Neunemann D."/>
            <person name="Ongeri F."/>
            <person name="Pauchet Y."/>
            <person name="Pu L.L."/>
            <person name="Pyrousis I."/>
            <person name="Rao X.J."/>
            <person name="Redding A."/>
            <person name="Roesel C."/>
            <person name="Sanchez-Gracia A."/>
            <person name="Schaack S."/>
            <person name="Shukla A."/>
            <person name="Tetreau G."/>
            <person name="Wang Y."/>
            <person name="Xiong G.H."/>
            <person name="Traut W."/>
            <person name="Walsh T.K."/>
            <person name="Worley K.C."/>
            <person name="Wu D."/>
            <person name="Wu W."/>
            <person name="Wu Y.Q."/>
            <person name="Zhang X."/>
            <person name="Zou Z."/>
            <person name="Zucker H."/>
            <person name="Briscoe A.D."/>
            <person name="Burmester T."/>
            <person name="Clem R.J."/>
            <person name="Feyereisen R."/>
            <person name="Grimmelikhuijzen C.J.P."/>
            <person name="Hamodrakas S.J."/>
            <person name="Hansson B.S."/>
            <person name="Huguet E."/>
            <person name="Jermiin L.S."/>
            <person name="Lan Q."/>
            <person name="Lehman H.K."/>
            <person name="Lorenzen M."/>
            <person name="Merzendorfer H."/>
            <person name="Michalopoulos I."/>
            <person name="Morton D.B."/>
            <person name="Muthukrishnan S."/>
            <person name="Oakeshott J.G."/>
            <person name="Palmer W."/>
            <person name="Park Y."/>
            <person name="Passarelli A.L."/>
            <person name="Rozas J."/>
            <person name="Schwartz L.M."/>
            <person name="Smith W."/>
            <person name="Southgate A."/>
            <person name="Vilcinskas A."/>
            <person name="Vogt R."/>
            <person name="Wang P."/>
            <person name="Werren J."/>
            <person name="Yu X.Q."/>
            <person name="Zhou J.J."/>
            <person name="Brown S.J."/>
            <person name="Scherer S.E."/>
            <person name="Richards S."/>
            <person name="Blissard G.W."/>
        </authorList>
    </citation>
    <scope>NUCLEOTIDE SEQUENCE</scope>
</reference>
<evidence type="ECO:0000256" key="1">
    <source>
        <dbReference type="SAM" id="MobiDB-lite"/>
    </source>
</evidence>
<organism evidence="2 3">
    <name type="scientific">Manduca sexta</name>
    <name type="common">Tobacco hawkmoth</name>
    <name type="synonym">Tobacco hornworm</name>
    <dbReference type="NCBI Taxonomy" id="7130"/>
    <lineage>
        <taxon>Eukaryota</taxon>
        <taxon>Metazoa</taxon>
        <taxon>Ecdysozoa</taxon>
        <taxon>Arthropoda</taxon>
        <taxon>Hexapoda</taxon>
        <taxon>Insecta</taxon>
        <taxon>Pterygota</taxon>
        <taxon>Neoptera</taxon>
        <taxon>Endopterygota</taxon>
        <taxon>Lepidoptera</taxon>
        <taxon>Glossata</taxon>
        <taxon>Ditrysia</taxon>
        <taxon>Bombycoidea</taxon>
        <taxon>Sphingidae</taxon>
        <taxon>Sphinginae</taxon>
        <taxon>Sphingini</taxon>
        <taxon>Manduca</taxon>
    </lineage>
</organism>
<reference evidence="2" key="2">
    <citation type="submission" date="2020-12" db="EMBL/GenBank/DDBJ databases">
        <authorList>
            <person name="Kanost M."/>
        </authorList>
    </citation>
    <scope>NUCLEOTIDE SEQUENCE</scope>
</reference>